<dbReference type="EMBL" id="OU898283">
    <property type="protein sequence ID" value="CAG9840033.1"/>
    <property type="molecule type" value="Genomic_DNA"/>
</dbReference>
<evidence type="ECO:0000313" key="5">
    <source>
        <dbReference type="EMBL" id="CAG9840033.1"/>
    </source>
</evidence>
<sequence length="248" mass="27977">MNGKFFGCFLLQFFVAGVISHRFTIPSYIKPCSVSDPDFEKCCLEHGKEALPHILKGDRKFGIPNMVPLLIPQINVNAGEGLRIFLKDVQTYGLNTTELIKVKIDTKAKKLSIKIKIPELKLLGKYDIDGKVMVLKIQGNGDFNIVAYDGEYEYNADYILHNVGGEDYFDLADKDTLDFVVRDLKVHLDNLFNGDKELGDQMNKFLNENWETVLKEFGPAISETVRSIGRSIASAIFGRIAYHQLILP</sequence>
<dbReference type="InterPro" id="IPR038606">
    <property type="entry name" value="To_sf"/>
</dbReference>
<proteinExistence type="inferred from homology"/>
<dbReference type="PANTHER" id="PTHR11008">
    <property type="entry name" value="PROTEIN TAKEOUT-LIKE PROTEIN"/>
    <property type="match status" value="1"/>
</dbReference>
<evidence type="ECO:0000256" key="4">
    <source>
        <dbReference type="SAM" id="SignalP"/>
    </source>
</evidence>
<evidence type="ECO:0000256" key="1">
    <source>
        <dbReference type="ARBA" id="ARBA00022729"/>
    </source>
</evidence>
<dbReference type="OrthoDB" id="8194225at2759"/>
<evidence type="ECO:0000313" key="6">
    <source>
        <dbReference type="Proteomes" id="UP001153709"/>
    </source>
</evidence>
<keyword evidence="6" id="KW-1185">Reference proteome</keyword>
<dbReference type="InterPro" id="IPR010562">
    <property type="entry name" value="Haemolymph_juvenile_hormone-bd"/>
</dbReference>
<dbReference type="GO" id="GO:0007623">
    <property type="term" value="P:circadian rhythm"/>
    <property type="evidence" value="ECO:0007669"/>
    <property type="project" value="UniProtKB-ARBA"/>
</dbReference>
<keyword evidence="1 4" id="KW-0732">Signal</keyword>
<feature type="chain" id="PRO_5040350589" evidence="4">
    <location>
        <begin position="21"/>
        <end position="248"/>
    </location>
</feature>
<dbReference type="SMART" id="SM00700">
    <property type="entry name" value="JHBP"/>
    <property type="match status" value="1"/>
</dbReference>
<name>A0A9N9TA69_DIABA</name>
<accession>A0A9N9TA69</accession>
<reference evidence="5" key="1">
    <citation type="submission" date="2022-01" db="EMBL/GenBank/DDBJ databases">
        <authorList>
            <person name="King R."/>
        </authorList>
    </citation>
    <scope>NUCLEOTIDE SEQUENCE</scope>
</reference>
<comment type="similarity">
    <text evidence="3">Belongs to the TO family.</text>
</comment>
<dbReference type="GO" id="GO:0005615">
    <property type="term" value="C:extracellular space"/>
    <property type="evidence" value="ECO:0007669"/>
    <property type="project" value="TreeGrafter"/>
</dbReference>
<dbReference type="Gene3D" id="3.15.10.30">
    <property type="entry name" value="Haemolymph juvenile hormone binding protein"/>
    <property type="match status" value="1"/>
</dbReference>
<organism evidence="5 6">
    <name type="scientific">Diabrotica balteata</name>
    <name type="common">Banded cucumber beetle</name>
    <dbReference type="NCBI Taxonomy" id="107213"/>
    <lineage>
        <taxon>Eukaryota</taxon>
        <taxon>Metazoa</taxon>
        <taxon>Ecdysozoa</taxon>
        <taxon>Arthropoda</taxon>
        <taxon>Hexapoda</taxon>
        <taxon>Insecta</taxon>
        <taxon>Pterygota</taxon>
        <taxon>Neoptera</taxon>
        <taxon>Endopterygota</taxon>
        <taxon>Coleoptera</taxon>
        <taxon>Polyphaga</taxon>
        <taxon>Cucujiformia</taxon>
        <taxon>Chrysomeloidea</taxon>
        <taxon>Chrysomelidae</taxon>
        <taxon>Galerucinae</taxon>
        <taxon>Diabroticina</taxon>
        <taxon>Diabroticites</taxon>
        <taxon>Diabrotica</taxon>
    </lineage>
</organism>
<dbReference type="Proteomes" id="UP001153709">
    <property type="component" value="Chromosome 8"/>
</dbReference>
<evidence type="ECO:0000256" key="2">
    <source>
        <dbReference type="ARBA" id="ARBA00023108"/>
    </source>
</evidence>
<keyword evidence="2" id="KW-0090">Biological rhythms</keyword>
<dbReference type="Pfam" id="PF06585">
    <property type="entry name" value="JHBP"/>
    <property type="match status" value="1"/>
</dbReference>
<evidence type="ECO:0000256" key="3">
    <source>
        <dbReference type="ARBA" id="ARBA00060902"/>
    </source>
</evidence>
<dbReference type="FunFam" id="3.15.10.30:FF:000001">
    <property type="entry name" value="Takeout-like protein 1"/>
    <property type="match status" value="1"/>
</dbReference>
<feature type="signal peptide" evidence="4">
    <location>
        <begin position="1"/>
        <end position="20"/>
    </location>
</feature>
<gene>
    <name evidence="5" type="ORF">DIABBA_LOCUS12732</name>
</gene>
<dbReference type="PANTHER" id="PTHR11008:SF32">
    <property type="entry name" value="CIRCADIAN CLOCK-CONTROLLED PROTEIN DAYWAKE-RELATED"/>
    <property type="match status" value="1"/>
</dbReference>
<dbReference type="AlphaFoldDB" id="A0A9N9TA69"/>
<protein>
    <submittedName>
        <fullName evidence="5">Uncharacterized protein</fullName>
    </submittedName>
</protein>